<evidence type="ECO:0000256" key="1">
    <source>
        <dbReference type="ARBA" id="ARBA00004651"/>
    </source>
</evidence>
<name>A0A381YG63_9ZZZZ</name>
<evidence type="ECO:0000256" key="2">
    <source>
        <dbReference type="ARBA" id="ARBA00022448"/>
    </source>
</evidence>
<feature type="transmembrane region" description="Helical" evidence="7">
    <location>
        <begin position="273"/>
        <end position="299"/>
    </location>
</feature>
<feature type="transmembrane region" description="Helical" evidence="7">
    <location>
        <begin position="168"/>
        <end position="187"/>
    </location>
</feature>
<dbReference type="EMBL" id="UINC01018180">
    <property type="protein sequence ID" value="SVA76116.1"/>
    <property type="molecule type" value="Genomic_DNA"/>
</dbReference>
<dbReference type="PROSITE" id="PS50928">
    <property type="entry name" value="ABC_TM1"/>
    <property type="match status" value="1"/>
</dbReference>
<dbReference type="GO" id="GO:0055085">
    <property type="term" value="P:transmembrane transport"/>
    <property type="evidence" value="ECO:0007669"/>
    <property type="project" value="InterPro"/>
</dbReference>
<proteinExistence type="predicted"/>
<keyword evidence="3" id="KW-1003">Cell membrane</keyword>
<comment type="subcellular location">
    <subcellularLocation>
        <location evidence="1">Cell membrane</location>
        <topology evidence="1">Multi-pass membrane protein</topology>
    </subcellularLocation>
</comment>
<evidence type="ECO:0000313" key="9">
    <source>
        <dbReference type="EMBL" id="SVA76116.1"/>
    </source>
</evidence>
<dbReference type="InterPro" id="IPR035906">
    <property type="entry name" value="MetI-like_sf"/>
</dbReference>
<dbReference type="GO" id="GO:0005886">
    <property type="term" value="C:plasma membrane"/>
    <property type="evidence" value="ECO:0007669"/>
    <property type="project" value="UniProtKB-SubCell"/>
</dbReference>
<dbReference type="Pfam" id="PF00528">
    <property type="entry name" value="BPD_transp_1"/>
    <property type="match status" value="1"/>
</dbReference>
<keyword evidence="5 7" id="KW-1133">Transmembrane helix</keyword>
<dbReference type="PANTHER" id="PTHR43163">
    <property type="entry name" value="DIPEPTIDE TRANSPORT SYSTEM PERMEASE PROTEIN DPPB-RELATED"/>
    <property type="match status" value="1"/>
</dbReference>
<feature type="transmembrane region" description="Helical" evidence="7">
    <location>
        <begin position="100"/>
        <end position="121"/>
    </location>
</feature>
<feature type="transmembrane region" description="Helical" evidence="7">
    <location>
        <begin position="133"/>
        <end position="156"/>
    </location>
</feature>
<dbReference type="InterPro" id="IPR000515">
    <property type="entry name" value="MetI-like"/>
</dbReference>
<dbReference type="PANTHER" id="PTHR43163:SF6">
    <property type="entry name" value="DIPEPTIDE TRANSPORT SYSTEM PERMEASE PROTEIN DPPB-RELATED"/>
    <property type="match status" value="1"/>
</dbReference>
<evidence type="ECO:0000256" key="3">
    <source>
        <dbReference type="ARBA" id="ARBA00022475"/>
    </source>
</evidence>
<evidence type="ECO:0000256" key="6">
    <source>
        <dbReference type="ARBA" id="ARBA00023136"/>
    </source>
</evidence>
<keyword evidence="6 7" id="KW-0472">Membrane</keyword>
<feature type="transmembrane region" description="Helical" evidence="7">
    <location>
        <begin position="9"/>
        <end position="29"/>
    </location>
</feature>
<keyword evidence="4 7" id="KW-0812">Transmembrane</keyword>
<keyword evidence="2" id="KW-0813">Transport</keyword>
<dbReference type="Pfam" id="PF19300">
    <property type="entry name" value="BPD_transp_1_N"/>
    <property type="match status" value="1"/>
</dbReference>
<sequence>MQRFLMRRFLMIIVTLIAVSMIIFIMARVTGDPRVLLLDENASQEQWERMGEELGLDKPYYHQYGLFMKDVLRGNFGESIKLQEPVMTAIAGRIWPTVQLGGGAFLLALVVGIPLGVLSAVMRGTALDQLGRVIAMVGQAAPSFWLGIMFMFFFAVKLGWVPPSGREGWNSIILPMVTLAWGGFLAGSLRLMRSAMLDVMDSEYIKLAKAKGVSTRSLIWKHAFRNALIPPLTLAGVSMPAILTGSITTELVFAWPGMGQLAIQALYTSDYPLLQGLTIMFTLGYVGIALAVDVLYAYIDPRIRFA</sequence>
<evidence type="ECO:0000256" key="5">
    <source>
        <dbReference type="ARBA" id="ARBA00022989"/>
    </source>
</evidence>
<accession>A0A381YG63</accession>
<protein>
    <recommendedName>
        <fullName evidence="8">ABC transmembrane type-1 domain-containing protein</fullName>
    </recommendedName>
</protein>
<organism evidence="9">
    <name type="scientific">marine metagenome</name>
    <dbReference type="NCBI Taxonomy" id="408172"/>
    <lineage>
        <taxon>unclassified sequences</taxon>
        <taxon>metagenomes</taxon>
        <taxon>ecological metagenomes</taxon>
    </lineage>
</organism>
<dbReference type="Gene3D" id="1.10.3720.10">
    <property type="entry name" value="MetI-like"/>
    <property type="match status" value="1"/>
</dbReference>
<gene>
    <name evidence="9" type="ORF">METZ01_LOCUS128970</name>
</gene>
<evidence type="ECO:0000256" key="4">
    <source>
        <dbReference type="ARBA" id="ARBA00022692"/>
    </source>
</evidence>
<dbReference type="CDD" id="cd06261">
    <property type="entry name" value="TM_PBP2"/>
    <property type="match status" value="1"/>
</dbReference>
<dbReference type="AlphaFoldDB" id="A0A381YG63"/>
<dbReference type="SUPFAM" id="SSF161098">
    <property type="entry name" value="MetI-like"/>
    <property type="match status" value="1"/>
</dbReference>
<reference evidence="9" key="1">
    <citation type="submission" date="2018-05" db="EMBL/GenBank/DDBJ databases">
        <authorList>
            <person name="Lanie J.A."/>
            <person name="Ng W.-L."/>
            <person name="Kazmierczak K.M."/>
            <person name="Andrzejewski T.M."/>
            <person name="Davidsen T.M."/>
            <person name="Wayne K.J."/>
            <person name="Tettelin H."/>
            <person name="Glass J.I."/>
            <person name="Rusch D."/>
            <person name="Podicherti R."/>
            <person name="Tsui H.-C.T."/>
            <person name="Winkler M.E."/>
        </authorList>
    </citation>
    <scope>NUCLEOTIDE SEQUENCE</scope>
</reference>
<feature type="domain" description="ABC transmembrane type-1" evidence="8">
    <location>
        <begin position="94"/>
        <end position="296"/>
    </location>
</feature>
<feature type="transmembrane region" description="Helical" evidence="7">
    <location>
        <begin position="228"/>
        <end position="253"/>
    </location>
</feature>
<dbReference type="InterPro" id="IPR045621">
    <property type="entry name" value="BPD_transp_1_N"/>
</dbReference>
<evidence type="ECO:0000259" key="8">
    <source>
        <dbReference type="PROSITE" id="PS50928"/>
    </source>
</evidence>
<evidence type="ECO:0000256" key="7">
    <source>
        <dbReference type="SAM" id="Phobius"/>
    </source>
</evidence>